<dbReference type="PANTHER" id="PTHR21192:SF2">
    <property type="entry name" value="NADH DEHYDROGENASE [UBIQUINONE] 1 ALPHA SUBCOMPLEX ASSEMBLY FACTOR 3"/>
    <property type="match status" value="1"/>
</dbReference>
<dbReference type="SUPFAM" id="SSF64076">
    <property type="entry name" value="MTH938-like"/>
    <property type="match status" value="1"/>
</dbReference>
<organism evidence="2 3">
    <name type="scientific">Venturia nashicola</name>
    <dbReference type="NCBI Taxonomy" id="86259"/>
    <lineage>
        <taxon>Eukaryota</taxon>
        <taxon>Fungi</taxon>
        <taxon>Dikarya</taxon>
        <taxon>Ascomycota</taxon>
        <taxon>Pezizomycotina</taxon>
        <taxon>Dothideomycetes</taxon>
        <taxon>Pleosporomycetidae</taxon>
        <taxon>Venturiales</taxon>
        <taxon>Venturiaceae</taxon>
        <taxon>Venturia</taxon>
    </lineage>
</organism>
<gene>
    <name evidence="2" type="ORF">E6O75_ATG08996</name>
</gene>
<comment type="caution">
    <text evidence="2">The sequence shown here is derived from an EMBL/GenBank/DDBJ whole genome shotgun (WGS) entry which is preliminary data.</text>
</comment>
<sequence length="243" mass="26526">MSHITSTVPVLRRSIARSLQISHPKPSSSSSSPRIRPFSEGLSRLPRSNNYICRRCLHNTRNLNVSSPPKSRDRGPASKEDTQTDFGALNVLGGTPPPATSIDATTNDGFAFSNNTKISGTGVMLVSGEVFRWRPWVREKSSNDVDGVQKRTLLNAKGQWDVDETAWGVLDIVWPKPDLLIIGTGASIIPISPATRKHINDLGIRIEVQDTRNAAAQFNLLATERGVQQVAAALIPTGWKEGR</sequence>
<dbReference type="InterPro" id="IPR007523">
    <property type="entry name" value="NDUFAF3/AAMDC"/>
</dbReference>
<dbReference type="Gene3D" id="3.40.1230.10">
    <property type="entry name" value="MTH938-like"/>
    <property type="match status" value="1"/>
</dbReference>
<feature type="region of interest" description="Disordered" evidence="1">
    <location>
        <begin position="18"/>
        <end position="42"/>
    </location>
</feature>
<feature type="region of interest" description="Disordered" evidence="1">
    <location>
        <begin position="62"/>
        <end position="90"/>
    </location>
</feature>
<evidence type="ECO:0000313" key="2">
    <source>
        <dbReference type="EMBL" id="TID15938.1"/>
    </source>
</evidence>
<proteinExistence type="predicted"/>
<reference evidence="2 3" key="1">
    <citation type="submission" date="2019-04" db="EMBL/GenBank/DDBJ databases">
        <title>High contiguity whole genome sequence and gene annotation resource for two Venturia nashicola isolates.</title>
        <authorList>
            <person name="Prokchorchik M."/>
            <person name="Won K."/>
            <person name="Lee Y."/>
            <person name="Choi E.D."/>
            <person name="Segonzac C."/>
            <person name="Sohn K.H."/>
        </authorList>
    </citation>
    <scope>NUCLEOTIDE SEQUENCE [LARGE SCALE GENOMIC DNA]</scope>
    <source>
        <strain evidence="2 3">PRI2</strain>
    </source>
</reference>
<evidence type="ECO:0000256" key="1">
    <source>
        <dbReference type="SAM" id="MobiDB-lite"/>
    </source>
</evidence>
<dbReference type="GO" id="GO:0005743">
    <property type="term" value="C:mitochondrial inner membrane"/>
    <property type="evidence" value="ECO:0007669"/>
    <property type="project" value="TreeGrafter"/>
</dbReference>
<name>A0A4Z1P2U6_9PEZI</name>
<dbReference type="EMBL" id="SNSC02000019">
    <property type="protein sequence ID" value="TID15938.1"/>
    <property type="molecule type" value="Genomic_DNA"/>
</dbReference>
<dbReference type="Proteomes" id="UP000298493">
    <property type="component" value="Unassembled WGS sequence"/>
</dbReference>
<dbReference type="PANTHER" id="PTHR21192">
    <property type="entry name" value="NUCLEAR PROTEIN E3-3"/>
    <property type="match status" value="1"/>
</dbReference>
<dbReference type="Pfam" id="PF04430">
    <property type="entry name" value="DUF498"/>
    <property type="match status" value="1"/>
</dbReference>
<dbReference type="STRING" id="86259.A0A4Z1P2U6"/>
<feature type="compositionally biased region" description="Low complexity" evidence="1">
    <location>
        <begin position="21"/>
        <end position="39"/>
    </location>
</feature>
<dbReference type="InterPro" id="IPR036748">
    <property type="entry name" value="MTH938-like_sf"/>
</dbReference>
<dbReference type="AlphaFoldDB" id="A0A4Z1P2U6"/>
<keyword evidence="3" id="KW-1185">Reference proteome</keyword>
<protein>
    <recommendedName>
        <fullName evidence="4">NADH dehydrogenase [ubiquinone] 1 alpha subcomplex assembly factor 3</fullName>
    </recommendedName>
</protein>
<accession>A0A4Z1P2U6</accession>
<evidence type="ECO:0008006" key="4">
    <source>
        <dbReference type="Google" id="ProtNLM"/>
    </source>
</evidence>
<feature type="compositionally biased region" description="Basic and acidic residues" evidence="1">
    <location>
        <begin position="70"/>
        <end position="82"/>
    </location>
</feature>
<dbReference type="GO" id="GO:0032981">
    <property type="term" value="P:mitochondrial respiratory chain complex I assembly"/>
    <property type="evidence" value="ECO:0007669"/>
    <property type="project" value="TreeGrafter"/>
</dbReference>
<evidence type="ECO:0000313" key="3">
    <source>
        <dbReference type="Proteomes" id="UP000298493"/>
    </source>
</evidence>